<sequence length="144" mass="15626">MENNPQIQIPRVKLGTQGLEVSKLGFGCGGLSGILNASLSHEAVCVILKEAFDKGITFFDTANVYGHEGHNEIMVGKVVKQLPREQVQLATKFGCIFLRTSMTSSAKSKALHDMCGNAVKKVSSVLTWTTSIYIIHTGQTQLCQ</sequence>
<dbReference type="InterPro" id="IPR036812">
    <property type="entry name" value="NAD(P)_OxRdtase_dom_sf"/>
</dbReference>
<evidence type="ECO:0000256" key="1">
    <source>
        <dbReference type="ARBA" id="ARBA00022857"/>
    </source>
</evidence>
<keyword evidence="2" id="KW-0560">Oxidoreductase</keyword>
<name>A0AAE1VBS3_9SOLA</name>
<comment type="caution">
    <text evidence="4">The sequence shown here is derived from an EMBL/GenBank/DDBJ whole genome shotgun (WGS) entry which is preliminary data.</text>
</comment>
<keyword evidence="5" id="KW-1185">Reference proteome</keyword>
<dbReference type="PANTHER" id="PTHR43625:SF65">
    <property type="entry name" value="NADP-DEPENDENT OXIDOREDUCTASE DOMAIN-CONTAINING PROTEIN"/>
    <property type="match status" value="1"/>
</dbReference>
<dbReference type="PANTHER" id="PTHR43625">
    <property type="entry name" value="AFLATOXIN B1 ALDEHYDE REDUCTASE"/>
    <property type="match status" value="1"/>
</dbReference>
<evidence type="ECO:0000313" key="4">
    <source>
        <dbReference type="EMBL" id="KAK4355554.1"/>
    </source>
</evidence>
<evidence type="ECO:0000256" key="2">
    <source>
        <dbReference type="ARBA" id="ARBA00023002"/>
    </source>
</evidence>
<dbReference type="GO" id="GO:0016491">
    <property type="term" value="F:oxidoreductase activity"/>
    <property type="evidence" value="ECO:0007669"/>
    <property type="project" value="UniProtKB-KW"/>
</dbReference>
<evidence type="ECO:0000259" key="3">
    <source>
        <dbReference type="Pfam" id="PF00248"/>
    </source>
</evidence>
<dbReference type="Gene3D" id="3.20.20.100">
    <property type="entry name" value="NADP-dependent oxidoreductase domain"/>
    <property type="match status" value="1"/>
</dbReference>
<gene>
    <name evidence="4" type="ORF">RND71_024525</name>
</gene>
<feature type="domain" description="NADP-dependent oxidoreductase" evidence="3">
    <location>
        <begin position="23"/>
        <end position="109"/>
    </location>
</feature>
<dbReference type="AlphaFoldDB" id="A0AAE1VBS3"/>
<organism evidence="4 5">
    <name type="scientific">Anisodus tanguticus</name>
    <dbReference type="NCBI Taxonomy" id="243964"/>
    <lineage>
        <taxon>Eukaryota</taxon>
        <taxon>Viridiplantae</taxon>
        <taxon>Streptophyta</taxon>
        <taxon>Embryophyta</taxon>
        <taxon>Tracheophyta</taxon>
        <taxon>Spermatophyta</taxon>
        <taxon>Magnoliopsida</taxon>
        <taxon>eudicotyledons</taxon>
        <taxon>Gunneridae</taxon>
        <taxon>Pentapetalae</taxon>
        <taxon>asterids</taxon>
        <taxon>lamiids</taxon>
        <taxon>Solanales</taxon>
        <taxon>Solanaceae</taxon>
        <taxon>Solanoideae</taxon>
        <taxon>Hyoscyameae</taxon>
        <taxon>Anisodus</taxon>
    </lineage>
</organism>
<dbReference type="InterPro" id="IPR023210">
    <property type="entry name" value="NADP_OxRdtase_dom"/>
</dbReference>
<dbReference type="Pfam" id="PF00248">
    <property type="entry name" value="Aldo_ket_red"/>
    <property type="match status" value="1"/>
</dbReference>
<dbReference type="SUPFAM" id="SSF51430">
    <property type="entry name" value="NAD(P)-linked oxidoreductase"/>
    <property type="match status" value="1"/>
</dbReference>
<dbReference type="EMBL" id="JAVYJV010000013">
    <property type="protein sequence ID" value="KAK4355554.1"/>
    <property type="molecule type" value="Genomic_DNA"/>
</dbReference>
<reference evidence="4" key="1">
    <citation type="submission" date="2023-12" db="EMBL/GenBank/DDBJ databases">
        <title>Genome assembly of Anisodus tanguticus.</title>
        <authorList>
            <person name="Wang Y.-J."/>
        </authorList>
    </citation>
    <scope>NUCLEOTIDE SEQUENCE</scope>
    <source>
        <strain evidence="4">KB-2021</strain>
        <tissue evidence="4">Leaf</tissue>
    </source>
</reference>
<proteinExistence type="predicted"/>
<evidence type="ECO:0000313" key="5">
    <source>
        <dbReference type="Proteomes" id="UP001291623"/>
    </source>
</evidence>
<keyword evidence="1" id="KW-0521">NADP</keyword>
<accession>A0AAE1VBS3</accession>
<protein>
    <recommendedName>
        <fullName evidence="3">NADP-dependent oxidoreductase domain-containing protein</fullName>
    </recommendedName>
</protein>
<dbReference type="InterPro" id="IPR050791">
    <property type="entry name" value="Aldo-Keto_reductase"/>
</dbReference>
<dbReference type="Proteomes" id="UP001291623">
    <property type="component" value="Unassembled WGS sequence"/>
</dbReference>
<dbReference type="GO" id="GO:0005737">
    <property type="term" value="C:cytoplasm"/>
    <property type="evidence" value="ECO:0007669"/>
    <property type="project" value="TreeGrafter"/>
</dbReference>